<gene>
    <name evidence="1" type="ORF">RIF29_37272</name>
</gene>
<dbReference type="Proteomes" id="UP001372338">
    <property type="component" value="Unassembled WGS sequence"/>
</dbReference>
<name>A0AAN9HSQ0_CROPI</name>
<sequence>MSCCQPHHWLSTCGHRVSPLSAQHPQLTNKHSFFLMCLPLYDSFSSLLSGINSNPQLGPPNPLTLSKSSLSLFYPLHHLHH</sequence>
<reference evidence="1 2" key="1">
    <citation type="submission" date="2024-01" db="EMBL/GenBank/DDBJ databases">
        <title>The genomes of 5 underutilized Papilionoideae crops provide insights into root nodulation and disease resistanc.</title>
        <authorList>
            <person name="Yuan L."/>
        </authorList>
    </citation>
    <scope>NUCLEOTIDE SEQUENCE [LARGE SCALE GENOMIC DNA]</scope>
    <source>
        <strain evidence="1">ZHUSHIDOU_FW_LH</strain>
        <tissue evidence="1">Leaf</tissue>
    </source>
</reference>
<proteinExistence type="predicted"/>
<dbReference type="AlphaFoldDB" id="A0AAN9HSQ0"/>
<comment type="caution">
    <text evidence="1">The sequence shown here is derived from an EMBL/GenBank/DDBJ whole genome shotgun (WGS) entry which is preliminary data.</text>
</comment>
<accession>A0AAN9HSQ0</accession>
<protein>
    <submittedName>
        <fullName evidence="1">Uncharacterized protein</fullName>
    </submittedName>
</protein>
<organism evidence="1 2">
    <name type="scientific">Crotalaria pallida</name>
    <name type="common">Smooth rattlebox</name>
    <name type="synonym">Crotalaria striata</name>
    <dbReference type="NCBI Taxonomy" id="3830"/>
    <lineage>
        <taxon>Eukaryota</taxon>
        <taxon>Viridiplantae</taxon>
        <taxon>Streptophyta</taxon>
        <taxon>Embryophyta</taxon>
        <taxon>Tracheophyta</taxon>
        <taxon>Spermatophyta</taxon>
        <taxon>Magnoliopsida</taxon>
        <taxon>eudicotyledons</taxon>
        <taxon>Gunneridae</taxon>
        <taxon>Pentapetalae</taxon>
        <taxon>rosids</taxon>
        <taxon>fabids</taxon>
        <taxon>Fabales</taxon>
        <taxon>Fabaceae</taxon>
        <taxon>Papilionoideae</taxon>
        <taxon>50 kb inversion clade</taxon>
        <taxon>genistoids sensu lato</taxon>
        <taxon>core genistoids</taxon>
        <taxon>Crotalarieae</taxon>
        <taxon>Crotalaria</taxon>
    </lineage>
</organism>
<evidence type="ECO:0000313" key="1">
    <source>
        <dbReference type="EMBL" id="KAK7252951.1"/>
    </source>
</evidence>
<dbReference type="EMBL" id="JAYWIO010000007">
    <property type="protein sequence ID" value="KAK7252951.1"/>
    <property type="molecule type" value="Genomic_DNA"/>
</dbReference>
<keyword evidence="2" id="KW-1185">Reference proteome</keyword>
<evidence type="ECO:0000313" key="2">
    <source>
        <dbReference type="Proteomes" id="UP001372338"/>
    </source>
</evidence>